<sequence length="253" mass="26802">MDRTALDLPPLPDLAPSAMRLGRRRRARARLTVAGGVFGTVTAAALGLSLFSAADPGIALPAAPPAAFPSAYHTPVQAQPTPGQTPPEKLSDAESARRAQFQQQVSALLDELLPATVTDIRPVADEVSDYRITAGGRSFPVKLSIRPAEGERLQECRNIPAKRMTCEKTDLGGGRIAQVYALAANRPETLGSMVVTRYGRSNVLLSVSPSDTTSAPVSPGQLLTVVRDARFTDLLTYADAYPVQEKSTPVEGG</sequence>
<evidence type="ECO:0000256" key="2">
    <source>
        <dbReference type="SAM" id="Phobius"/>
    </source>
</evidence>
<accession>A0AB39T4Q8</accession>
<protein>
    <submittedName>
        <fullName evidence="3">Uncharacterized protein</fullName>
    </submittedName>
</protein>
<evidence type="ECO:0000256" key="1">
    <source>
        <dbReference type="SAM" id="MobiDB-lite"/>
    </source>
</evidence>
<reference evidence="3" key="1">
    <citation type="submission" date="2024-07" db="EMBL/GenBank/DDBJ databases">
        <authorList>
            <person name="Yu S.T."/>
        </authorList>
    </citation>
    <scope>NUCLEOTIDE SEQUENCE</scope>
    <source>
        <strain evidence="3">R44</strain>
    </source>
</reference>
<feature type="transmembrane region" description="Helical" evidence="2">
    <location>
        <begin position="29"/>
        <end position="51"/>
    </location>
</feature>
<keyword evidence="2" id="KW-0812">Transmembrane</keyword>
<gene>
    <name evidence="3" type="ORF">AB5J54_23300</name>
</gene>
<feature type="region of interest" description="Disordered" evidence="1">
    <location>
        <begin position="71"/>
        <end position="94"/>
    </location>
</feature>
<dbReference type="EMBL" id="CP163444">
    <property type="protein sequence ID" value="XDQ73251.1"/>
    <property type="molecule type" value="Genomic_DNA"/>
</dbReference>
<dbReference type="AlphaFoldDB" id="A0AB39T4Q8"/>
<evidence type="ECO:0000313" key="3">
    <source>
        <dbReference type="EMBL" id="XDQ73251.1"/>
    </source>
</evidence>
<proteinExistence type="predicted"/>
<keyword evidence="2" id="KW-0472">Membrane</keyword>
<keyword evidence="2" id="KW-1133">Transmembrane helix</keyword>
<name>A0AB39T4Q8_9ACTN</name>
<dbReference type="RefSeq" id="WP_369145857.1">
    <property type="nucleotide sequence ID" value="NZ_CP163444.1"/>
</dbReference>
<organism evidence="3">
    <name type="scientific">Streptomyces sp. R44</name>
    <dbReference type="NCBI Taxonomy" id="3238633"/>
    <lineage>
        <taxon>Bacteria</taxon>
        <taxon>Bacillati</taxon>
        <taxon>Actinomycetota</taxon>
        <taxon>Actinomycetes</taxon>
        <taxon>Kitasatosporales</taxon>
        <taxon>Streptomycetaceae</taxon>
        <taxon>Streptomyces</taxon>
    </lineage>
</organism>